<protein>
    <recommendedName>
        <fullName evidence="1">FAD dependent oxidoreductase domain-containing protein</fullName>
    </recommendedName>
</protein>
<dbReference type="Gene3D" id="3.30.9.10">
    <property type="entry name" value="D-Amino Acid Oxidase, subunit A, domain 2"/>
    <property type="match status" value="1"/>
</dbReference>
<feature type="domain" description="FAD dependent oxidoreductase" evidence="1">
    <location>
        <begin position="4"/>
        <end position="390"/>
    </location>
</feature>
<dbReference type="Gene3D" id="3.50.50.60">
    <property type="entry name" value="FAD/NAD(P)-binding domain"/>
    <property type="match status" value="1"/>
</dbReference>
<dbReference type="GO" id="GO:0005829">
    <property type="term" value="C:cytosol"/>
    <property type="evidence" value="ECO:0007669"/>
    <property type="project" value="GOC"/>
</dbReference>
<dbReference type="AlphaFoldDB" id="G9NT46"/>
<dbReference type="KEGG" id="tatv:25775255"/>
<dbReference type="PANTHER" id="PTHR13847">
    <property type="entry name" value="SARCOSINE DEHYDROGENASE-RELATED"/>
    <property type="match status" value="1"/>
</dbReference>
<dbReference type="eggNOG" id="KOG2852">
    <property type="taxonomic scope" value="Eukaryota"/>
</dbReference>
<sequence length="405" mass="43534">MAHTVILGSGVIGLSTAFYLRQHQPGTTIHLVDSAQELFSSASGYAGGFLAKYWFRPDLVPLAELSFEEHKRLADEENGRERWAYAKSVTVSYEPNGPLLDGKRGEDWLLEGTSRAGLVEARREHKDDEVPDWLRRVEGDSVNVIDDGSGTAIVDPLLCCKFLLEKVKAAGVQVHNPAAALRLETDDNSKLCGVVIKNTETSEEILIPATKVLLAAGSWTPQVFKTLFKDRFSLDIPIGGLGGHSLVLKAPSKVTTCHSVYTTMGAHSPEIYSRPNGEIYVAGVNSPGLALPGPALKAATISQPLEKLKDIARRLIVTSGGEDLEIVREGLCFRPVTNRGTPYIARLTNEKLAKDTNLKEGQEGGVFIAAGHGPWGISLSLGTGKVVAEMLSGKPLSVDISGLGF</sequence>
<dbReference type="GeneID" id="25775255"/>
<reference evidence="2 3" key="1">
    <citation type="journal article" date="2011" name="Genome Biol.">
        <title>Comparative genome sequence analysis underscores mycoparasitism as the ancestral life style of Trichoderma.</title>
        <authorList>
            <person name="Kubicek C.P."/>
            <person name="Herrera-Estrella A."/>
            <person name="Seidl-Seiboth V."/>
            <person name="Martinez D.A."/>
            <person name="Druzhinina I.S."/>
            <person name="Thon M."/>
            <person name="Zeilinger S."/>
            <person name="Casas-Flores S."/>
            <person name="Horwitz B.A."/>
            <person name="Mukherjee P.K."/>
            <person name="Mukherjee M."/>
            <person name="Kredics L."/>
            <person name="Alcaraz L.D."/>
            <person name="Aerts A."/>
            <person name="Antal Z."/>
            <person name="Atanasova L."/>
            <person name="Cervantes-Badillo M.G."/>
            <person name="Challacombe J."/>
            <person name="Chertkov O."/>
            <person name="McCluskey K."/>
            <person name="Coulpier F."/>
            <person name="Deshpande N."/>
            <person name="von Doehren H."/>
            <person name="Ebbole D.J."/>
            <person name="Esquivel-Naranjo E.U."/>
            <person name="Fekete E."/>
            <person name="Flipphi M."/>
            <person name="Glaser F."/>
            <person name="Gomez-Rodriguez E.Y."/>
            <person name="Gruber S."/>
            <person name="Han C."/>
            <person name="Henrissat B."/>
            <person name="Hermosa R."/>
            <person name="Hernandez-Onate M."/>
            <person name="Karaffa L."/>
            <person name="Kosti I."/>
            <person name="Le Crom S."/>
            <person name="Lindquist E."/>
            <person name="Lucas S."/>
            <person name="Luebeck M."/>
            <person name="Luebeck P.S."/>
            <person name="Margeot A."/>
            <person name="Metz B."/>
            <person name="Misra M."/>
            <person name="Nevalainen H."/>
            <person name="Omann M."/>
            <person name="Packer N."/>
            <person name="Perrone G."/>
            <person name="Uresti-Rivera E.E."/>
            <person name="Salamov A."/>
            <person name="Schmoll M."/>
            <person name="Seiboth B."/>
            <person name="Shapiro H."/>
            <person name="Sukno S."/>
            <person name="Tamayo-Ramos J.A."/>
            <person name="Tisch D."/>
            <person name="Wiest A."/>
            <person name="Wilkinson H.H."/>
            <person name="Zhang M."/>
            <person name="Coutinho P.M."/>
            <person name="Kenerley C.M."/>
            <person name="Monte E."/>
            <person name="Baker S.E."/>
            <person name="Grigoriev I.V."/>
        </authorList>
    </citation>
    <scope>NUCLEOTIDE SEQUENCE [LARGE SCALE GENOMIC DNA]</scope>
    <source>
        <strain evidence="3">ATCC 20476 / IMI 206040</strain>
    </source>
</reference>
<dbReference type="InterPro" id="IPR036188">
    <property type="entry name" value="FAD/NAD-bd_sf"/>
</dbReference>
<dbReference type="Pfam" id="PF01266">
    <property type="entry name" value="DAO"/>
    <property type="match status" value="1"/>
</dbReference>
<proteinExistence type="predicted"/>
<evidence type="ECO:0000313" key="2">
    <source>
        <dbReference type="EMBL" id="EHK45895.1"/>
    </source>
</evidence>
<gene>
    <name evidence="2" type="ORF">TRIATDRAFT_132021</name>
</gene>
<evidence type="ECO:0000313" key="3">
    <source>
        <dbReference type="Proteomes" id="UP000005426"/>
    </source>
</evidence>
<name>G9NT46_HYPAI</name>
<dbReference type="EMBL" id="ABDG02000023">
    <property type="protein sequence ID" value="EHK45895.1"/>
    <property type="molecule type" value="Genomic_DNA"/>
</dbReference>
<keyword evidence="3" id="KW-1185">Reference proteome</keyword>
<evidence type="ECO:0000259" key="1">
    <source>
        <dbReference type="Pfam" id="PF01266"/>
    </source>
</evidence>
<dbReference type="SUPFAM" id="SSF51905">
    <property type="entry name" value="FAD/NAD(P)-binding domain"/>
    <property type="match status" value="1"/>
</dbReference>
<comment type="caution">
    <text evidence="2">The sequence shown here is derived from an EMBL/GenBank/DDBJ whole genome shotgun (WGS) entry which is preliminary data.</text>
</comment>
<dbReference type="InterPro" id="IPR006076">
    <property type="entry name" value="FAD-dep_OxRdtase"/>
</dbReference>
<dbReference type="GO" id="GO:0042147">
    <property type="term" value="P:retrograde transport, endosome to Golgi"/>
    <property type="evidence" value="ECO:0007669"/>
    <property type="project" value="TreeGrafter"/>
</dbReference>
<organism evidence="2 3">
    <name type="scientific">Hypocrea atroviridis (strain ATCC 20476 / IMI 206040)</name>
    <name type="common">Trichoderma atroviride</name>
    <dbReference type="NCBI Taxonomy" id="452589"/>
    <lineage>
        <taxon>Eukaryota</taxon>
        <taxon>Fungi</taxon>
        <taxon>Dikarya</taxon>
        <taxon>Ascomycota</taxon>
        <taxon>Pezizomycotina</taxon>
        <taxon>Sordariomycetes</taxon>
        <taxon>Hypocreomycetidae</taxon>
        <taxon>Hypocreales</taxon>
        <taxon>Hypocreaceae</taxon>
        <taxon>Trichoderma</taxon>
    </lineage>
</organism>
<dbReference type="OMA" id="GPWTPQV"/>
<dbReference type="PANTHER" id="PTHR13847:SF185">
    <property type="entry name" value="FAD DEPENDENT OXIDOREDUCTASE SUPERFAMILY (AFU_ORTHOLOGUE AFUA_3G02360)"/>
    <property type="match status" value="1"/>
</dbReference>
<dbReference type="GO" id="GO:0005770">
    <property type="term" value="C:late endosome"/>
    <property type="evidence" value="ECO:0007669"/>
    <property type="project" value="TreeGrafter"/>
</dbReference>
<accession>G9NT46</accession>
<dbReference type="Proteomes" id="UP000005426">
    <property type="component" value="Unassembled WGS sequence"/>
</dbReference>
<dbReference type="OrthoDB" id="498204at2759"/>
<dbReference type="STRING" id="452589.G9NT46"/>
<dbReference type="HOGENOM" id="CLU_007884_14_1_1"/>